<reference evidence="2" key="1">
    <citation type="journal article" date="2014" name="PLoS ONE">
        <title>Complete Mitochondrial Genome of Eruca sativa Mill. (Garden Rocket).</title>
        <authorList>
            <person name="Wang Y."/>
            <person name="Chu P."/>
            <person name="Yang Q."/>
            <person name="Chang S."/>
            <person name="Chen J."/>
            <person name="Hu M."/>
            <person name="Guan R."/>
        </authorList>
    </citation>
    <scope>NUCLEOTIDE SEQUENCE</scope>
    <source>
        <tissue evidence="2">Etiolated seedling</tissue>
    </source>
</reference>
<evidence type="ECO:0000313" key="2">
    <source>
        <dbReference type="EMBL" id="AGY62785.1"/>
    </source>
</evidence>
<feature type="transmembrane region" description="Helical" evidence="1">
    <location>
        <begin position="40"/>
        <end position="58"/>
    </location>
</feature>
<accession>A0A088BGH3</accession>
<sequence length="130" mass="14022">MLAQEGELSPYINKSSALAAIDNIVSLSSNVFVPSHVSSMGLPGLAISYIAFTLRSFFKRMPFRLGIREIAAFWASGDCFSASLISYRISVAKSSYGTMELLSSREPFIHYPPVASLSSGLGVSKAEFNS</sequence>
<dbReference type="AlphaFoldDB" id="A0A088BGH3"/>
<geneLocation type="mitochondrion" evidence="2"/>
<proteinExistence type="predicted"/>
<name>A0A088BGH3_ERUVS</name>
<keyword evidence="2" id="KW-0496">Mitochondrion</keyword>
<keyword evidence="1" id="KW-1133">Transmembrane helix</keyword>
<keyword evidence="1" id="KW-0472">Membrane</keyword>
<dbReference type="EMBL" id="KF442616">
    <property type="protein sequence ID" value="AGY62785.1"/>
    <property type="molecule type" value="Genomic_DNA"/>
</dbReference>
<gene>
    <name evidence="2" type="primary">orf130</name>
    <name evidence="2" type="ORF">ErsatMp023</name>
</gene>
<organism evidence="2">
    <name type="scientific">Eruca vesicaria subsp. sativa</name>
    <name type="common">Garden rocket</name>
    <name type="synonym">Eruca sativa</name>
    <dbReference type="NCBI Taxonomy" id="29727"/>
    <lineage>
        <taxon>Eukaryota</taxon>
        <taxon>Viridiplantae</taxon>
        <taxon>Streptophyta</taxon>
        <taxon>Embryophyta</taxon>
        <taxon>Tracheophyta</taxon>
        <taxon>Spermatophyta</taxon>
        <taxon>Magnoliopsida</taxon>
        <taxon>eudicotyledons</taxon>
        <taxon>Gunneridae</taxon>
        <taxon>Pentapetalae</taxon>
        <taxon>rosids</taxon>
        <taxon>malvids</taxon>
        <taxon>Brassicales</taxon>
        <taxon>Brassicaceae</taxon>
        <taxon>Brassiceae</taxon>
        <taxon>Eruca</taxon>
    </lineage>
</organism>
<evidence type="ECO:0000256" key="1">
    <source>
        <dbReference type="SAM" id="Phobius"/>
    </source>
</evidence>
<protein>
    <submittedName>
        <fullName evidence="2">Orf130</fullName>
    </submittedName>
</protein>
<keyword evidence="1" id="KW-0812">Transmembrane</keyword>